<evidence type="ECO:0000313" key="2">
    <source>
        <dbReference type="EMBL" id="KAJ1090191.1"/>
    </source>
</evidence>
<organism evidence="2 3">
    <name type="scientific">Pleurodeles waltl</name>
    <name type="common">Iberian ribbed newt</name>
    <dbReference type="NCBI Taxonomy" id="8319"/>
    <lineage>
        <taxon>Eukaryota</taxon>
        <taxon>Metazoa</taxon>
        <taxon>Chordata</taxon>
        <taxon>Craniata</taxon>
        <taxon>Vertebrata</taxon>
        <taxon>Euteleostomi</taxon>
        <taxon>Amphibia</taxon>
        <taxon>Batrachia</taxon>
        <taxon>Caudata</taxon>
        <taxon>Salamandroidea</taxon>
        <taxon>Salamandridae</taxon>
        <taxon>Pleurodelinae</taxon>
        <taxon>Pleurodeles</taxon>
    </lineage>
</organism>
<feature type="region of interest" description="Disordered" evidence="1">
    <location>
        <begin position="51"/>
        <end position="99"/>
    </location>
</feature>
<evidence type="ECO:0000313" key="3">
    <source>
        <dbReference type="Proteomes" id="UP001066276"/>
    </source>
</evidence>
<dbReference type="Proteomes" id="UP001066276">
    <property type="component" value="Chromosome 11"/>
</dbReference>
<gene>
    <name evidence="2" type="ORF">NDU88_003326</name>
</gene>
<keyword evidence="3" id="KW-1185">Reference proteome</keyword>
<feature type="compositionally biased region" description="Basic and acidic residues" evidence="1">
    <location>
        <begin position="51"/>
        <end position="63"/>
    </location>
</feature>
<name>A0AAV7LFI7_PLEWA</name>
<dbReference type="AlphaFoldDB" id="A0AAV7LFI7"/>
<dbReference type="EMBL" id="JANPWB010000015">
    <property type="protein sequence ID" value="KAJ1090191.1"/>
    <property type="molecule type" value="Genomic_DNA"/>
</dbReference>
<sequence length="99" mass="10498">MSFPGADQPYPGGTVETAAADLEGVLTASSTLRRHNVEVERVKTLVGAVSREEEFSLEGKDGAVECSSEPTPGRRPHPEVTPSIPGAQSEEGCQEEKMT</sequence>
<proteinExistence type="predicted"/>
<reference evidence="2" key="1">
    <citation type="journal article" date="2022" name="bioRxiv">
        <title>Sequencing and chromosome-scale assembly of the giantPleurodeles waltlgenome.</title>
        <authorList>
            <person name="Brown T."/>
            <person name="Elewa A."/>
            <person name="Iarovenko S."/>
            <person name="Subramanian E."/>
            <person name="Araus A.J."/>
            <person name="Petzold A."/>
            <person name="Susuki M."/>
            <person name="Suzuki K.-i.T."/>
            <person name="Hayashi T."/>
            <person name="Toyoda A."/>
            <person name="Oliveira C."/>
            <person name="Osipova E."/>
            <person name="Leigh N.D."/>
            <person name="Simon A."/>
            <person name="Yun M.H."/>
        </authorList>
    </citation>
    <scope>NUCLEOTIDE SEQUENCE</scope>
    <source>
        <strain evidence="2">20211129_DDA</strain>
        <tissue evidence="2">Liver</tissue>
    </source>
</reference>
<comment type="caution">
    <text evidence="2">The sequence shown here is derived from an EMBL/GenBank/DDBJ whole genome shotgun (WGS) entry which is preliminary data.</text>
</comment>
<protein>
    <submittedName>
        <fullName evidence="2">Uncharacterized protein</fullName>
    </submittedName>
</protein>
<evidence type="ECO:0000256" key="1">
    <source>
        <dbReference type="SAM" id="MobiDB-lite"/>
    </source>
</evidence>
<accession>A0AAV7LFI7</accession>